<reference evidence="1 2" key="1">
    <citation type="journal article" date="2015" name="Genome Biol.">
        <title>Comparative genomics of Steinernema reveals deeply conserved gene regulatory networks.</title>
        <authorList>
            <person name="Dillman A.R."/>
            <person name="Macchietto M."/>
            <person name="Porter C.F."/>
            <person name="Rogers A."/>
            <person name="Williams B."/>
            <person name="Antoshechkin I."/>
            <person name="Lee M.M."/>
            <person name="Goodwin Z."/>
            <person name="Lu X."/>
            <person name="Lewis E.E."/>
            <person name="Goodrich-Blair H."/>
            <person name="Stock S.P."/>
            <person name="Adams B.J."/>
            <person name="Sternberg P.W."/>
            <person name="Mortazavi A."/>
        </authorList>
    </citation>
    <scope>NUCLEOTIDE SEQUENCE [LARGE SCALE GENOMIC DNA]</scope>
    <source>
        <strain evidence="1 2">ALL</strain>
    </source>
</reference>
<evidence type="ECO:0000313" key="2">
    <source>
        <dbReference type="Proteomes" id="UP000298663"/>
    </source>
</evidence>
<comment type="caution">
    <text evidence="1">The sequence shown here is derived from an EMBL/GenBank/DDBJ whole genome shotgun (WGS) entry which is preliminary data.</text>
</comment>
<dbReference type="Proteomes" id="UP000298663">
    <property type="component" value="Unassembled WGS sequence"/>
</dbReference>
<gene>
    <name evidence="1" type="ORF">L596_017055</name>
</gene>
<reference evidence="1 2" key="2">
    <citation type="journal article" date="2019" name="G3 (Bethesda)">
        <title>Hybrid Assembly of the Genome of the Entomopathogenic Nematode Steinernema carpocapsae Identifies the X-Chromosome.</title>
        <authorList>
            <person name="Serra L."/>
            <person name="Macchietto M."/>
            <person name="Macias-Munoz A."/>
            <person name="McGill C.J."/>
            <person name="Rodriguez I.M."/>
            <person name="Rodriguez B."/>
            <person name="Murad R."/>
            <person name="Mortazavi A."/>
        </authorList>
    </citation>
    <scope>NUCLEOTIDE SEQUENCE [LARGE SCALE GENOMIC DNA]</scope>
    <source>
        <strain evidence="1 2">ALL</strain>
    </source>
</reference>
<evidence type="ECO:0000313" key="1">
    <source>
        <dbReference type="EMBL" id="TKR75816.1"/>
    </source>
</evidence>
<proteinExistence type="predicted"/>
<protein>
    <submittedName>
        <fullName evidence="1">Uncharacterized protein</fullName>
    </submittedName>
</protein>
<dbReference type="EMBL" id="AZBU02000005">
    <property type="protein sequence ID" value="TKR75816.1"/>
    <property type="molecule type" value="Genomic_DNA"/>
</dbReference>
<dbReference type="AlphaFoldDB" id="A0A4U5N0C3"/>
<name>A0A4U5N0C3_STECR</name>
<keyword evidence="2" id="KW-1185">Reference proteome</keyword>
<organism evidence="1 2">
    <name type="scientific">Steinernema carpocapsae</name>
    <name type="common">Entomopathogenic nematode</name>
    <dbReference type="NCBI Taxonomy" id="34508"/>
    <lineage>
        <taxon>Eukaryota</taxon>
        <taxon>Metazoa</taxon>
        <taxon>Ecdysozoa</taxon>
        <taxon>Nematoda</taxon>
        <taxon>Chromadorea</taxon>
        <taxon>Rhabditida</taxon>
        <taxon>Tylenchina</taxon>
        <taxon>Panagrolaimomorpha</taxon>
        <taxon>Strongyloidoidea</taxon>
        <taxon>Steinernematidae</taxon>
        <taxon>Steinernema</taxon>
    </lineage>
</organism>
<sequence length="99" mass="11445">MIQCLKSSHQKREFMTTFQKHQKRRKLLLTCLHSCYKANDANGVTADRHVVQKDELFANKRRRPRALFAKRQRKSTIGKNVVSDSSVLSGHGALCKHLR</sequence>
<accession>A0A4U5N0C3</accession>